<reference evidence="1" key="1">
    <citation type="submission" date="2023-06" db="EMBL/GenBank/DDBJ databases">
        <authorList>
            <person name="Kurt Z."/>
        </authorList>
    </citation>
    <scope>NUCLEOTIDE SEQUENCE</scope>
</reference>
<dbReference type="EMBL" id="CAXDID020000066">
    <property type="protein sequence ID" value="CAL6012255.1"/>
    <property type="molecule type" value="Genomic_DNA"/>
</dbReference>
<sequence length="117" mass="13282">MLGTSDLDPYGNTLALKGATIQRTRSNCLLLFPKSRFIYLYQLHRGSIKPFYLHLIVINISTFKLSLAKFSREPTSSSKTAFELPLKQTSSQTELPKLNTSWMLHQHNYVATTSFAV</sequence>
<proteinExistence type="predicted"/>
<keyword evidence="3" id="KW-1185">Reference proteome</keyword>
<protein>
    <submittedName>
        <fullName evidence="2">Hypothetical_protein</fullName>
    </submittedName>
</protein>
<organism evidence="1">
    <name type="scientific">Hexamita inflata</name>
    <dbReference type="NCBI Taxonomy" id="28002"/>
    <lineage>
        <taxon>Eukaryota</taxon>
        <taxon>Metamonada</taxon>
        <taxon>Diplomonadida</taxon>
        <taxon>Hexamitidae</taxon>
        <taxon>Hexamitinae</taxon>
        <taxon>Hexamita</taxon>
    </lineage>
</organism>
<gene>
    <name evidence="2" type="ORF">HINF_LOCUS23213</name>
    <name evidence="1" type="ORF">HINF_LOCUS33149</name>
</gene>
<evidence type="ECO:0000313" key="3">
    <source>
        <dbReference type="Proteomes" id="UP001642409"/>
    </source>
</evidence>
<name>A0AA86U8K7_9EUKA</name>
<dbReference type="EMBL" id="CATOUU010000747">
    <property type="protein sequence ID" value="CAI9945504.1"/>
    <property type="molecule type" value="Genomic_DNA"/>
</dbReference>
<accession>A0AA86U8K7</accession>
<dbReference type="AlphaFoldDB" id="A0AA86U8K7"/>
<evidence type="ECO:0000313" key="2">
    <source>
        <dbReference type="EMBL" id="CAL6012255.1"/>
    </source>
</evidence>
<comment type="caution">
    <text evidence="1">The sequence shown here is derived from an EMBL/GenBank/DDBJ whole genome shotgun (WGS) entry which is preliminary data.</text>
</comment>
<dbReference type="Proteomes" id="UP001642409">
    <property type="component" value="Unassembled WGS sequence"/>
</dbReference>
<reference evidence="2 3" key="2">
    <citation type="submission" date="2024-07" db="EMBL/GenBank/DDBJ databases">
        <authorList>
            <person name="Akdeniz Z."/>
        </authorList>
    </citation>
    <scope>NUCLEOTIDE SEQUENCE [LARGE SCALE GENOMIC DNA]</scope>
</reference>
<evidence type="ECO:0000313" key="1">
    <source>
        <dbReference type="EMBL" id="CAI9945504.1"/>
    </source>
</evidence>